<evidence type="ECO:0000313" key="4">
    <source>
        <dbReference type="Proteomes" id="UP000256328"/>
    </source>
</evidence>
<feature type="transmembrane region" description="Helical" evidence="2">
    <location>
        <begin position="103"/>
        <end position="126"/>
    </location>
</feature>
<evidence type="ECO:0000256" key="1">
    <source>
        <dbReference type="SAM" id="MobiDB-lite"/>
    </source>
</evidence>
<accession>A0A3D8T1A4</accession>
<dbReference type="EMBL" id="PDLN01000002">
    <property type="protein sequence ID" value="RDW91788.1"/>
    <property type="molecule type" value="Genomic_DNA"/>
</dbReference>
<dbReference type="OrthoDB" id="3538077at2759"/>
<name>A0A3D8T1A4_9HELO</name>
<dbReference type="AlphaFoldDB" id="A0A3D8T1A4"/>
<comment type="caution">
    <text evidence="3">The sequence shown here is derived from an EMBL/GenBank/DDBJ whole genome shotgun (WGS) entry which is preliminary data.</text>
</comment>
<organism evidence="3 4">
    <name type="scientific">Coleophoma crateriformis</name>
    <dbReference type="NCBI Taxonomy" id="565419"/>
    <lineage>
        <taxon>Eukaryota</taxon>
        <taxon>Fungi</taxon>
        <taxon>Dikarya</taxon>
        <taxon>Ascomycota</taxon>
        <taxon>Pezizomycotina</taxon>
        <taxon>Leotiomycetes</taxon>
        <taxon>Helotiales</taxon>
        <taxon>Dermateaceae</taxon>
        <taxon>Coleophoma</taxon>
    </lineage>
</organism>
<gene>
    <name evidence="3" type="ORF">BP5796_01182</name>
</gene>
<feature type="compositionally biased region" description="Basic and acidic residues" evidence="1">
    <location>
        <begin position="224"/>
        <end position="238"/>
    </location>
</feature>
<feature type="transmembrane region" description="Helical" evidence="2">
    <location>
        <begin position="47"/>
        <end position="66"/>
    </location>
</feature>
<feature type="region of interest" description="Disordered" evidence="1">
    <location>
        <begin position="1"/>
        <end position="31"/>
    </location>
</feature>
<proteinExistence type="predicted"/>
<keyword evidence="4" id="KW-1185">Reference proteome</keyword>
<keyword evidence="2" id="KW-1133">Transmembrane helix</keyword>
<feature type="transmembrane region" description="Helical" evidence="2">
    <location>
        <begin position="158"/>
        <end position="183"/>
    </location>
</feature>
<dbReference type="Proteomes" id="UP000256328">
    <property type="component" value="Unassembled WGS sequence"/>
</dbReference>
<keyword evidence="2" id="KW-0812">Transmembrane</keyword>
<feature type="region of interest" description="Disordered" evidence="1">
    <location>
        <begin position="224"/>
        <end position="251"/>
    </location>
</feature>
<protein>
    <submittedName>
        <fullName evidence="3">Uncharacterized protein</fullName>
    </submittedName>
</protein>
<reference evidence="3 4" key="1">
    <citation type="journal article" date="2018" name="IMA Fungus">
        <title>IMA Genome-F 9: Draft genome sequence of Annulohypoxylon stygium, Aspergillus mulundensis, Berkeleyomyces basicola (syn. Thielaviopsis basicola), Ceratocystis smalleyi, two Cercospora beticola strains, Coleophoma cylindrospora, Fusarium fracticaudum, Phialophora cf. hyalina, and Morchella septimelata.</title>
        <authorList>
            <person name="Wingfield B.D."/>
            <person name="Bills G.F."/>
            <person name="Dong Y."/>
            <person name="Huang W."/>
            <person name="Nel W.J."/>
            <person name="Swalarsk-Parry B.S."/>
            <person name="Vaghefi N."/>
            <person name="Wilken P.M."/>
            <person name="An Z."/>
            <person name="de Beer Z.W."/>
            <person name="De Vos L."/>
            <person name="Chen L."/>
            <person name="Duong T.A."/>
            <person name="Gao Y."/>
            <person name="Hammerbacher A."/>
            <person name="Kikkert J.R."/>
            <person name="Li Y."/>
            <person name="Li H."/>
            <person name="Li K."/>
            <person name="Li Q."/>
            <person name="Liu X."/>
            <person name="Ma X."/>
            <person name="Naidoo K."/>
            <person name="Pethybridge S.J."/>
            <person name="Sun J."/>
            <person name="Steenkamp E.T."/>
            <person name="van der Nest M.A."/>
            <person name="van Wyk S."/>
            <person name="Wingfield M.J."/>
            <person name="Xiong C."/>
            <person name="Yue Q."/>
            <person name="Zhang X."/>
        </authorList>
    </citation>
    <scope>NUCLEOTIDE SEQUENCE [LARGE SCALE GENOMIC DNA]</scope>
    <source>
        <strain evidence="3 4">BP5796</strain>
    </source>
</reference>
<keyword evidence="2" id="KW-0472">Membrane</keyword>
<evidence type="ECO:0000256" key="2">
    <source>
        <dbReference type="SAM" id="Phobius"/>
    </source>
</evidence>
<sequence>MAYDPENTPFLADNDHSGDYEGGESYSSKSTPVNAHFKRPLRIVKSVVTLLSLLTTILVVVCYIFVQNGPFEYIRSTTAQLVPLGITLLGCGSKIANAGSFQLFVNLLLSLPAVFLQLPILINLSIEIAMSIVTRWNRDEVRWTPLPDTPACVEGRNVIRIMMGVAGGVSFIIGFMILAMLLLRLVALARSKFWEGKTFATFRGPWMSPGTYTVQFTMSIVKKDPSGEDTGVKGKAAERQSGGEASQLIET</sequence>
<evidence type="ECO:0000313" key="3">
    <source>
        <dbReference type="EMBL" id="RDW91788.1"/>
    </source>
</evidence>